<protein>
    <submittedName>
        <fullName evidence="1">Prepilin-type N-terminal cleavage/methylation domain-containing protein</fullName>
    </submittedName>
</protein>
<dbReference type="Gene3D" id="3.30.700.10">
    <property type="entry name" value="Glycoprotein, Type 4 Pilin"/>
    <property type="match status" value="1"/>
</dbReference>
<keyword evidence="2" id="KW-1185">Reference proteome</keyword>
<dbReference type="NCBIfam" id="TIGR02532">
    <property type="entry name" value="IV_pilin_GFxxxE"/>
    <property type="match status" value="1"/>
</dbReference>
<reference evidence="1 2" key="1">
    <citation type="journal article" date="2020" name="Front. Cell. Infect. Microbiol.">
        <title>Characterization of Three Porcine Acinetobacter towneri Strains Co-Harboring tet(X3) and bla OXA-58.</title>
        <authorList>
            <person name="Ma J."/>
            <person name="Wang J."/>
            <person name="Feng J."/>
            <person name="Liu Y."/>
            <person name="Yang B."/>
            <person name="Li R."/>
            <person name="Bai L."/>
            <person name="He T."/>
            <person name="Wang X."/>
            <person name="Yang Z."/>
        </authorList>
    </citation>
    <scope>NUCLEOTIDE SEQUENCE [LARGE SCALE GENOMIC DNA]</scope>
    <source>
        <strain evidence="1 2">GX5</strain>
    </source>
</reference>
<organism evidence="1 2">
    <name type="scientific">Acinetobacter towneri</name>
    <dbReference type="NCBI Taxonomy" id="202956"/>
    <lineage>
        <taxon>Bacteria</taxon>
        <taxon>Pseudomonadati</taxon>
        <taxon>Pseudomonadota</taxon>
        <taxon>Gammaproteobacteria</taxon>
        <taxon>Moraxellales</taxon>
        <taxon>Moraxellaceae</taxon>
        <taxon>Acinetobacter</taxon>
    </lineage>
</organism>
<sequence length="185" mass="20323">MRKKENGFTLIELMVTIAVLAIIAMMAAPSFGDLVAKQRLNTLARDFANLVTDARGHAISLRKNITIKLECPMNSGGVKVCPENTSTLYYWSKSLADTELKSLSLDDVVFSGLGLAKQRTAMIDNPNYDPNLPEDLNADPPENPKKIQVIVPLEFTFCNSKIKQSRTVYISSVGIVDRIESGVCS</sequence>
<dbReference type="SUPFAM" id="SSF54523">
    <property type="entry name" value="Pili subunits"/>
    <property type="match status" value="1"/>
</dbReference>
<dbReference type="InterPro" id="IPR045584">
    <property type="entry name" value="Pilin-like"/>
</dbReference>
<dbReference type="Pfam" id="PF07963">
    <property type="entry name" value="N_methyl"/>
    <property type="match status" value="1"/>
</dbReference>
<dbReference type="InterPro" id="IPR012902">
    <property type="entry name" value="N_methyl_site"/>
</dbReference>
<evidence type="ECO:0000313" key="1">
    <source>
        <dbReference type="EMBL" id="QTD62096.1"/>
    </source>
</evidence>
<dbReference type="RefSeq" id="WP_180158752.1">
    <property type="nucleotide sequence ID" value="NZ_CP071766.1"/>
</dbReference>
<gene>
    <name evidence="1" type="ORF">J4G45_02600</name>
</gene>
<dbReference type="GeneID" id="64221637"/>
<dbReference type="Proteomes" id="UP000663954">
    <property type="component" value="Chromosome"/>
</dbReference>
<proteinExistence type="predicted"/>
<name>A0ABX7TFV7_9GAMM</name>
<evidence type="ECO:0000313" key="2">
    <source>
        <dbReference type="Proteomes" id="UP000663954"/>
    </source>
</evidence>
<accession>A0ABX7TFV7</accession>
<dbReference type="EMBL" id="CP071770">
    <property type="protein sequence ID" value="QTD62096.1"/>
    <property type="molecule type" value="Genomic_DNA"/>
</dbReference>